<dbReference type="Pfam" id="PF20289">
    <property type="entry name" value="MComp1"/>
    <property type="match status" value="1"/>
</dbReference>
<organism evidence="1 2">
    <name type="scientific">Hufsiella arboris</name>
    <dbReference type="NCBI Taxonomy" id="2695275"/>
    <lineage>
        <taxon>Bacteria</taxon>
        <taxon>Pseudomonadati</taxon>
        <taxon>Bacteroidota</taxon>
        <taxon>Sphingobacteriia</taxon>
        <taxon>Sphingobacteriales</taxon>
        <taxon>Sphingobacteriaceae</taxon>
        <taxon>Hufsiella</taxon>
    </lineage>
</organism>
<dbReference type="EMBL" id="WVHT01000006">
    <property type="protein sequence ID" value="MXV51924.1"/>
    <property type="molecule type" value="Genomic_DNA"/>
</dbReference>
<dbReference type="Proteomes" id="UP000466586">
    <property type="component" value="Unassembled WGS sequence"/>
</dbReference>
<dbReference type="RefSeq" id="WP_160845110.1">
    <property type="nucleotide sequence ID" value="NZ_WVHT01000006.1"/>
</dbReference>
<protein>
    <submittedName>
        <fullName evidence="1">Uncharacterized protein</fullName>
    </submittedName>
</protein>
<sequence>MEIIKSDLPAIFTEPVFAPVRPRLQYLKKELDQYFVHMFVFLPKDEEEIVKLWEPLNARIAVGFQTELAEGIEMWNIYFLILCPFKVARQLKYTIEQNKFCSRKLVEDQLAEDLDDGRIAKLLEKKLFTLVIPALPPPSELMNKTTAELIEAEDPVILTALKDFKASNKQFDKFYKHYKKLSHGSKKH</sequence>
<evidence type="ECO:0000313" key="1">
    <source>
        <dbReference type="EMBL" id="MXV51924.1"/>
    </source>
</evidence>
<dbReference type="AlphaFoldDB" id="A0A7K1YBG1"/>
<dbReference type="InterPro" id="IPR046905">
    <property type="entry name" value="ABC-3C_MC1"/>
</dbReference>
<reference evidence="1 2" key="1">
    <citation type="submission" date="2019-11" db="EMBL/GenBank/DDBJ databases">
        <title>Pedobacter sp. HMF7647 Genome sequencing and assembly.</title>
        <authorList>
            <person name="Kang H."/>
            <person name="Kim H."/>
            <person name="Joh K."/>
        </authorList>
    </citation>
    <scope>NUCLEOTIDE SEQUENCE [LARGE SCALE GENOMIC DNA]</scope>
    <source>
        <strain evidence="1 2">HMF7647</strain>
    </source>
</reference>
<keyword evidence="2" id="KW-1185">Reference proteome</keyword>
<gene>
    <name evidence="1" type="ORF">GS399_13155</name>
</gene>
<evidence type="ECO:0000313" key="2">
    <source>
        <dbReference type="Proteomes" id="UP000466586"/>
    </source>
</evidence>
<name>A0A7K1YBG1_9SPHI</name>
<comment type="caution">
    <text evidence="1">The sequence shown here is derived from an EMBL/GenBank/DDBJ whole genome shotgun (WGS) entry which is preliminary data.</text>
</comment>
<proteinExistence type="predicted"/>
<accession>A0A7K1YBG1</accession>